<dbReference type="InterPro" id="IPR023213">
    <property type="entry name" value="CAT-like_dom_sf"/>
</dbReference>
<feature type="domain" description="Condensation" evidence="1">
    <location>
        <begin position="46"/>
        <end position="118"/>
    </location>
</feature>
<protein>
    <submittedName>
        <fullName evidence="2">Condensation domain-containing protein</fullName>
    </submittedName>
</protein>
<dbReference type="RefSeq" id="WP_219906668.1">
    <property type="nucleotide sequence ID" value="NZ_QAOK01000029.1"/>
</dbReference>
<name>A0A2T5I6C8_9PROT</name>
<dbReference type="GO" id="GO:0003824">
    <property type="term" value="F:catalytic activity"/>
    <property type="evidence" value="ECO:0007669"/>
    <property type="project" value="InterPro"/>
</dbReference>
<dbReference type="Proteomes" id="UP000244152">
    <property type="component" value="Unassembled WGS sequence"/>
</dbReference>
<dbReference type="AlphaFoldDB" id="A0A2T5I6C8"/>
<evidence type="ECO:0000313" key="2">
    <source>
        <dbReference type="EMBL" id="PTQ79338.1"/>
    </source>
</evidence>
<sequence>MHSSSLAQRRARLTPEQRERLAQRLAGAHAPALQSNIPRRNTSAGVPLSYAQQRHWFLWQLEPLSTAYHLSGGLRLTGRLDIEALRWSFAALSRRHESLRTIFRANAEGLPEQIIEDEPRI</sequence>
<evidence type="ECO:0000313" key="3">
    <source>
        <dbReference type="Proteomes" id="UP000244152"/>
    </source>
</evidence>
<dbReference type="Pfam" id="PF00668">
    <property type="entry name" value="Condensation"/>
    <property type="match status" value="1"/>
</dbReference>
<accession>A0A2T5I6C8</accession>
<evidence type="ECO:0000259" key="1">
    <source>
        <dbReference type="Pfam" id="PF00668"/>
    </source>
</evidence>
<dbReference type="InterPro" id="IPR001242">
    <property type="entry name" value="Condensation_dom"/>
</dbReference>
<dbReference type="Gene3D" id="3.30.559.10">
    <property type="entry name" value="Chloramphenicol acetyltransferase-like domain"/>
    <property type="match status" value="1"/>
</dbReference>
<dbReference type="EMBL" id="QAOK01000029">
    <property type="protein sequence ID" value="PTQ79338.1"/>
    <property type="molecule type" value="Genomic_DNA"/>
</dbReference>
<comment type="caution">
    <text evidence="2">The sequence shown here is derived from an EMBL/GenBank/DDBJ whole genome shotgun (WGS) entry which is preliminary data.</text>
</comment>
<feature type="non-terminal residue" evidence="2">
    <location>
        <position position="121"/>
    </location>
</feature>
<reference evidence="2 3" key="1">
    <citation type="submission" date="2018-04" db="EMBL/GenBank/DDBJ databases">
        <title>Active sludge and wastewater microbial communities from Klosterneuburg, Austria.</title>
        <authorList>
            <person name="Wagner M."/>
        </authorList>
    </citation>
    <scope>NUCLEOTIDE SEQUENCE [LARGE SCALE GENOMIC DNA]</scope>
    <source>
        <strain evidence="2 3">Nl12</strain>
    </source>
</reference>
<gene>
    <name evidence="2" type="ORF">C8R21_1291</name>
</gene>
<proteinExistence type="predicted"/>
<organism evidence="2 3">
    <name type="scientific">Nitrosospira multiformis</name>
    <dbReference type="NCBI Taxonomy" id="1231"/>
    <lineage>
        <taxon>Bacteria</taxon>
        <taxon>Pseudomonadati</taxon>
        <taxon>Pseudomonadota</taxon>
        <taxon>Betaproteobacteria</taxon>
        <taxon>Nitrosomonadales</taxon>
        <taxon>Nitrosomonadaceae</taxon>
        <taxon>Nitrosospira</taxon>
    </lineage>
</organism>
<dbReference type="SUPFAM" id="SSF52777">
    <property type="entry name" value="CoA-dependent acyltransferases"/>
    <property type="match status" value="1"/>
</dbReference>